<name>A0A6J7FJC5_9ZZZZ</name>
<feature type="compositionally biased region" description="Basic and acidic residues" evidence="1">
    <location>
        <begin position="230"/>
        <end position="246"/>
    </location>
</feature>
<proteinExistence type="predicted"/>
<feature type="compositionally biased region" description="Low complexity" evidence="1">
    <location>
        <begin position="301"/>
        <end position="315"/>
    </location>
</feature>
<evidence type="ECO:0000256" key="1">
    <source>
        <dbReference type="SAM" id="MobiDB-lite"/>
    </source>
</evidence>
<accession>A0A6J7FJC5</accession>
<protein>
    <submittedName>
        <fullName evidence="2">Unannotated protein</fullName>
    </submittedName>
</protein>
<feature type="compositionally biased region" description="Low complexity" evidence="1">
    <location>
        <begin position="351"/>
        <end position="364"/>
    </location>
</feature>
<feature type="region of interest" description="Disordered" evidence="1">
    <location>
        <begin position="1"/>
        <end position="29"/>
    </location>
</feature>
<organism evidence="2">
    <name type="scientific">freshwater metagenome</name>
    <dbReference type="NCBI Taxonomy" id="449393"/>
    <lineage>
        <taxon>unclassified sequences</taxon>
        <taxon>metagenomes</taxon>
        <taxon>ecological metagenomes</taxon>
    </lineage>
</organism>
<sequence>MTWRPPTGDAEGPGTGAGEDRETRASASDVTSRIAQVLAAAEQEVREIAASDAAEADDLRAREEALQERILELDARGAALDERSTELTRREAALDARASLLTDITAELLNTALGAQAAARRLEALKVATSPTGGPPHLDDAPPSSPVSLVPEPVRGPVRVPVTFAEASTVDATGTENRDRAGAGDRDAADDGPADGPWAAQEPWSADGPTFVDEQPEGDRPAAARGLSAVDERSSGGERPPADARPDASSAFPDDGTADEPSADSASSAAGPDGPPALRSTDGPDPERRPGSSVPGPPSGPSSSVPPSSAAGARPWTTPAGASEREIGRRSSPRTRRAWEAERPSDRPGRDTAAAGPDAAPTVRDAPEAYDRARLVALTMAAEGHGRDAVEAHLRDELGIAGHAALIEYVFGGSTPSSVVPAWPPRRRGGR</sequence>
<evidence type="ECO:0000313" key="2">
    <source>
        <dbReference type="EMBL" id="CAB4895536.1"/>
    </source>
</evidence>
<feature type="compositionally biased region" description="Low complexity" evidence="1">
    <location>
        <begin position="263"/>
        <end position="272"/>
    </location>
</feature>
<dbReference type="AlphaFoldDB" id="A0A6J7FJC5"/>
<feature type="compositionally biased region" description="Basic and acidic residues" evidence="1">
    <location>
        <begin position="176"/>
        <end position="189"/>
    </location>
</feature>
<reference evidence="2" key="1">
    <citation type="submission" date="2020-05" db="EMBL/GenBank/DDBJ databases">
        <authorList>
            <person name="Chiriac C."/>
            <person name="Salcher M."/>
            <person name="Ghai R."/>
            <person name="Kavagutti S V."/>
        </authorList>
    </citation>
    <scope>NUCLEOTIDE SEQUENCE</scope>
</reference>
<dbReference type="EMBL" id="CAFBMK010000008">
    <property type="protein sequence ID" value="CAB4895536.1"/>
    <property type="molecule type" value="Genomic_DNA"/>
</dbReference>
<feature type="region of interest" description="Disordered" evidence="1">
    <location>
        <begin position="126"/>
        <end position="368"/>
    </location>
</feature>
<feature type="compositionally biased region" description="Low complexity" evidence="1">
    <location>
        <begin position="146"/>
        <end position="162"/>
    </location>
</feature>
<gene>
    <name evidence="2" type="ORF">UFOPK3564_00276</name>
</gene>
<feature type="compositionally biased region" description="Basic and acidic residues" evidence="1">
    <location>
        <begin position="337"/>
        <end position="350"/>
    </location>
</feature>